<evidence type="ECO:0000256" key="6">
    <source>
        <dbReference type="ARBA" id="ARBA00023136"/>
    </source>
</evidence>
<dbReference type="Proteomes" id="UP000275180">
    <property type="component" value="Unassembled WGS sequence"/>
</dbReference>
<evidence type="ECO:0000313" key="8">
    <source>
        <dbReference type="EMBL" id="RMX14791.1"/>
    </source>
</evidence>
<protein>
    <submittedName>
        <fullName evidence="8">Putative sulfate exporter family transporter</fullName>
    </submittedName>
</protein>
<dbReference type="RefSeq" id="WP_122245092.1">
    <property type="nucleotide sequence ID" value="NZ_RDQJ01000011.1"/>
</dbReference>
<comment type="subcellular location">
    <subcellularLocation>
        <location evidence="1">Cell membrane</location>
        <topology evidence="1">Multi-pass membrane protein</topology>
    </subcellularLocation>
</comment>
<feature type="transmembrane region" description="Helical" evidence="7">
    <location>
        <begin position="128"/>
        <end position="151"/>
    </location>
</feature>
<keyword evidence="6 7" id="KW-0472">Membrane</keyword>
<feature type="transmembrane region" description="Helical" evidence="7">
    <location>
        <begin position="229"/>
        <end position="246"/>
    </location>
</feature>
<comment type="caution">
    <text evidence="8">The sequence shown here is derived from an EMBL/GenBank/DDBJ whole genome shotgun (WGS) entry which is preliminary data.</text>
</comment>
<reference evidence="8 9" key="1">
    <citation type="submission" date="2018-10" db="EMBL/GenBank/DDBJ databases">
        <title>Comamonadaceae CDC group NO-1 genome sequencing and assembly.</title>
        <authorList>
            <person name="Bernier A.-M."/>
            <person name="Bernard K."/>
        </authorList>
    </citation>
    <scope>NUCLEOTIDE SEQUENCE [LARGE SCALE GENOMIC DNA]</scope>
    <source>
        <strain evidence="8 9">NML180582</strain>
    </source>
</reference>
<evidence type="ECO:0000256" key="4">
    <source>
        <dbReference type="ARBA" id="ARBA00022692"/>
    </source>
</evidence>
<organism evidence="8 9">
    <name type="scientific">Vandammella animalimorsus</name>
    <dbReference type="NCBI Taxonomy" id="2029117"/>
    <lineage>
        <taxon>Bacteria</taxon>
        <taxon>Pseudomonadati</taxon>
        <taxon>Pseudomonadota</taxon>
        <taxon>Betaproteobacteria</taxon>
        <taxon>Burkholderiales</taxon>
        <taxon>Comamonadaceae</taxon>
        <taxon>Vandammella</taxon>
    </lineage>
</organism>
<name>A0A3M6RI31_9BURK</name>
<evidence type="ECO:0000256" key="5">
    <source>
        <dbReference type="ARBA" id="ARBA00022989"/>
    </source>
</evidence>
<evidence type="ECO:0000256" key="3">
    <source>
        <dbReference type="ARBA" id="ARBA00022475"/>
    </source>
</evidence>
<feature type="transmembrane region" description="Helical" evidence="7">
    <location>
        <begin position="326"/>
        <end position="349"/>
    </location>
</feature>
<keyword evidence="3" id="KW-1003">Cell membrane</keyword>
<dbReference type="OrthoDB" id="9805703at2"/>
<comment type="similarity">
    <text evidence="2">Belongs to the UPF0324 family.</text>
</comment>
<dbReference type="Pfam" id="PF03601">
    <property type="entry name" value="Cons_hypoth698"/>
    <property type="match status" value="1"/>
</dbReference>
<feature type="transmembrane region" description="Helical" evidence="7">
    <location>
        <begin position="266"/>
        <end position="288"/>
    </location>
</feature>
<dbReference type="PANTHER" id="PTHR30106:SF2">
    <property type="entry name" value="UPF0324 INNER MEMBRANE PROTEIN YEIH"/>
    <property type="match status" value="1"/>
</dbReference>
<dbReference type="PANTHER" id="PTHR30106">
    <property type="entry name" value="INNER MEMBRANE PROTEIN YEIH-RELATED"/>
    <property type="match status" value="1"/>
</dbReference>
<proteinExistence type="inferred from homology"/>
<feature type="transmembrane region" description="Helical" evidence="7">
    <location>
        <begin position="21"/>
        <end position="40"/>
    </location>
</feature>
<feature type="transmembrane region" description="Helical" evidence="7">
    <location>
        <begin position="196"/>
        <end position="217"/>
    </location>
</feature>
<keyword evidence="5 7" id="KW-1133">Transmembrane helix</keyword>
<gene>
    <name evidence="8" type="ORF">EBQ34_08715</name>
</gene>
<dbReference type="AlphaFoldDB" id="A0A3M6RI31"/>
<dbReference type="GO" id="GO:0005886">
    <property type="term" value="C:plasma membrane"/>
    <property type="evidence" value="ECO:0007669"/>
    <property type="project" value="UniProtKB-SubCell"/>
</dbReference>
<keyword evidence="4 7" id="KW-0812">Transmembrane</keyword>
<sequence>MPHTPAAPASPFHTLLKSAHALLPGLTVAVVVALAATFVAEHYGGPKFLYALLIGISLHFLCEQGRCQAGIEFAAKKLVRFGVALLGARIALADVSALGGWGVAALAGAVALTIGFGLLMARLLAQPAAFGLISGGATGICGISAAMAISATLPQTEDNERHTLMTAIGVAALSTVVMVLYPLLVQWAGWPVPLAGLFLGGAIHDVAQVVGAGNIVSPEVAQAATLAKMMRVAMLVPVVLVLALIFRDEVAAFARAGGRQARRPPLLPLFLLVFVALVVVNSLGWIAAPVQAAAGSASQWALVISIAALGVKTSFQKILALGWRPVALLVSETLFVALFMLAVVALLALNIR</sequence>
<accession>A0A3M6RI31</accession>
<feature type="transmembrane region" description="Helical" evidence="7">
    <location>
        <begin position="163"/>
        <end position="184"/>
    </location>
</feature>
<evidence type="ECO:0000256" key="7">
    <source>
        <dbReference type="SAM" id="Phobius"/>
    </source>
</evidence>
<feature type="transmembrane region" description="Helical" evidence="7">
    <location>
        <begin position="98"/>
        <end position="121"/>
    </location>
</feature>
<evidence type="ECO:0000256" key="1">
    <source>
        <dbReference type="ARBA" id="ARBA00004651"/>
    </source>
</evidence>
<evidence type="ECO:0000313" key="9">
    <source>
        <dbReference type="Proteomes" id="UP000275180"/>
    </source>
</evidence>
<dbReference type="InterPro" id="IPR018383">
    <property type="entry name" value="UPF0324_pro"/>
</dbReference>
<dbReference type="EMBL" id="RDQJ01000011">
    <property type="protein sequence ID" value="RMX14791.1"/>
    <property type="molecule type" value="Genomic_DNA"/>
</dbReference>
<evidence type="ECO:0000256" key="2">
    <source>
        <dbReference type="ARBA" id="ARBA00007977"/>
    </source>
</evidence>